<name>A0A1W2FR96_KIBAR</name>
<dbReference type="PANTHER" id="PTHR20883">
    <property type="entry name" value="PHYTANOYL-COA DIOXYGENASE DOMAIN CONTAINING 1"/>
    <property type="match status" value="1"/>
</dbReference>
<dbReference type="EMBL" id="FWXV01000010">
    <property type="protein sequence ID" value="SMD24487.1"/>
    <property type="molecule type" value="Genomic_DNA"/>
</dbReference>
<dbReference type="AlphaFoldDB" id="A0A1W2FR96"/>
<keyword evidence="3" id="KW-1185">Reference proteome</keyword>
<organism evidence="2 3">
    <name type="scientific">Kibdelosporangium aridum</name>
    <dbReference type="NCBI Taxonomy" id="2030"/>
    <lineage>
        <taxon>Bacteria</taxon>
        <taxon>Bacillati</taxon>
        <taxon>Actinomycetota</taxon>
        <taxon>Actinomycetes</taxon>
        <taxon>Pseudonocardiales</taxon>
        <taxon>Pseudonocardiaceae</taxon>
        <taxon>Kibdelosporangium</taxon>
    </lineage>
</organism>
<dbReference type="GO" id="GO:0005506">
    <property type="term" value="F:iron ion binding"/>
    <property type="evidence" value="ECO:0007669"/>
    <property type="project" value="UniProtKB-ARBA"/>
</dbReference>
<evidence type="ECO:0000256" key="1">
    <source>
        <dbReference type="SAM" id="MobiDB-lite"/>
    </source>
</evidence>
<dbReference type="PANTHER" id="PTHR20883:SF48">
    <property type="entry name" value="ECTOINE DIOXYGENASE"/>
    <property type="match status" value="1"/>
</dbReference>
<dbReference type="Pfam" id="PF05721">
    <property type="entry name" value="PhyH"/>
    <property type="match status" value="1"/>
</dbReference>
<protein>
    <submittedName>
        <fullName evidence="2">Ectoine hydroxylase-related dioxygenase, phytanoyl-CoA dioxygenase (PhyH) family</fullName>
    </submittedName>
</protein>
<proteinExistence type="predicted"/>
<dbReference type="Proteomes" id="UP000192674">
    <property type="component" value="Unassembled WGS sequence"/>
</dbReference>
<dbReference type="GO" id="GO:0016706">
    <property type="term" value="F:2-oxoglutarate-dependent dioxygenase activity"/>
    <property type="evidence" value="ECO:0007669"/>
    <property type="project" value="UniProtKB-ARBA"/>
</dbReference>
<dbReference type="SUPFAM" id="SSF51197">
    <property type="entry name" value="Clavaminate synthase-like"/>
    <property type="match status" value="1"/>
</dbReference>
<dbReference type="RefSeq" id="WP_084433001.1">
    <property type="nucleotide sequence ID" value="NZ_FWXV01000010.1"/>
</dbReference>
<dbReference type="Gene3D" id="2.60.120.620">
    <property type="entry name" value="q2cbj1_9rhob like domain"/>
    <property type="match status" value="1"/>
</dbReference>
<dbReference type="InterPro" id="IPR008775">
    <property type="entry name" value="Phytyl_CoA_dOase-like"/>
</dbReference>
<keyword evidence="2" id="KW-0223">Dioxygenase</keyword>
<reference evidence="2 3" key="1">
    <citation type="submission" date="2017-04" db="EMBL/GenBank/DDBJ databases">
        <authorList>
            <person name="Afonso C.L."/>
            <person name="Miller P.J."/>
            <person name="Scott M.A."/>
            <person name="Spackman E."/>
            <person name="Goraichik I."/>
            <person name="Dimitrov K.M."/>
            <person name="Suarez D.L."/>
            <person name="Swayne D.E."/>
        </authorList>
    </citation>
    <scope>NUCLEOTIDE SEQUENCE [LARGE SCALE GENOMIC DNA]</scope>
    <source>
        <strain evidence="2 3">DSM 43828</strain>
    </source>
</reference>
<gene>
    <name evidence="2" type="ORF">SAMN05661093_08582</name>
</gene>
<feature type="region of interest" description="Disordered" evidence="1">
    <location>
        <begin position="247"/>
        <end position="275"/>
    </location>
</feature>
<sequence length="275" mass="30256">MDQGYMVVPDVLDADLLERVLAETTAICQDVMSGTALRDILCIHFPHKVSELFRQVARHPAVVSALTSMIGPDVKMMQSMLFIKSEGKPGQAWHQDEAHIPTRDRSLTAAWIALDNATVDNGCLWVLPGSHRSGVLYPVRDQEDVRFDCTMEAYGFTDDDAIPVELPAGSALIFNGYLLHRSLPNNGRAGMRRALVNHYMSASSLLPWFSPSGDEAMGMLDHRDIELIAGKDPYAYKGTADLTYPHVRPERQGGCAPVMQNGDASSRTPHGPRAQ</sequence>
<keyword evidence="2" id="KW-0560">Oxidoreductase</keyword>
<evidence type="ECO:0000313" key="3">
    <source>
        <dbReference type="Proteomes" id="UP000192674"/>
    </source>
</evidence>
<dbReference type="OrthoDB" id="2573519at2"/>
<evidence type="ECO:0000313" key="2">
    <source>
        <dbReference type="EMBL" id="SMD24487.1"/>
    </source>
</evidence>
<accession>A0A1W2FR96</accession>